<protein>
    <submittedName>
        <fullName evidence="2">AGAP009963-PA</fullName>
    </submittedName>
</protein>
<dbReference type="EMBL" id="AAAB01008980">
    <property type="protein sequence ID" value="EAU76068.1"/>
    <property type="molecule type" value="Genomic_DNA"/>
</dbReference>
<reference evidence="2" key="3">
    <citation type="journal article" date="2004" name="Trends Parasitol.">
        <title>The Anopheles gambiae genome: an update.</title>
        <authorList>
            <person name="Mongin E."/>
            <person name="Louis C."/>
            <person name="Holt R.A."/>
            <person name="Birney E."/>
            <person name="Collins F.H."/>
        </authorList>
    </citation>
    <scope>NUCLEOTIDE SEQUENCE</scope>
    <source>
        <strain evidence="2">PEST</strain>
    </source>
</reference>
<feature type="compositionally biased region" description="Basic and acidic residues" evidence="1">
    <location>
        <begin position="46"/>
        <end position="56"/>
    </location>
</feature>
<reference evidence="2" key="2">
    <citation type="submission" date="2002-03" db="EMBL/GenBank/DDBJ databases">
        <authorList>
            <consortium name="The Anopheles Genome Sequencing Consortium"/>
        </authorList>
    </citation>
    <scope>NUCLEOTIDE SEQUENCE</scope>
    <source>
        <strain evidence="2">PEST</strain>
    </source>
</reference>
<dbReference type="HOGENOM" id="CLU_3016015_0_0_1"/>
<accession>A0NFX9</accession>
<comment type="caution">
    <text evidence="2">The sequence shown here is derived from an EMBL/GenBank/DDBJ whole genome shotgun (WGS) entry which is preliminary data.</text>
</comment>
<reference evidence="2" key="1">
    <citation type="journal article" date="2002" name="Science">
        <title>The genome sequence of the malaria mosquito Anopheles gambiae.</title>
        <authorList>
            <person name="Holt R.A."/>
            <person name="Subramanian G.M."/>
            <person name="Halpern A."/>
            <person name="Sutton G.G."/>
            <person name="Charlab R."/>
            <person name="Nusskern D.R."/>
            <person name="Wincker P."/>
            <person name="Clark A.G."/>
            <person name="Ribeiro J.M."/>
            <person name="Wides R."/>
            <person name="Salzberg S.L."/>
            <person name="Loftus B."/>
            <person name="Yandell M."/>
            <person name="Majoros W.H."/>
            <person name="Rusch D.B."/>
            <person name="Lai Z."/>
            <person name="Kraft C.L."/>
            <person name="Abril J.F."/>
            <person name="Anthouard V."/>
            <person name="Arensburger P."/>
            <person name="Atkinson P.W."/>
            <person name="Baden H."/>
            <person name="de Berardinis V."/>
            <person name="Baldwin D."/>
            <person name="Benes V."/>
            <person name="Biedler J."/>
            <person name="Blass C."/>
            <person name="Bolanos R."/>
            <person name="Boscus D."/>
            <person name="Barnstead M."/>
            <person name="Cai S."/>
            <person name="Center A."/>
            <person name="Chaturverdi K."/>
            <person name="Christophides G.K."/>
            <person name="Chrystal M.A."/>
            <person name="Clamp M."/>
            <person name="Cravchik A."/>
            <person name="Curwen V."/>
            <person name="Dana A."/>
            <person name="Delcher A."/>
            <person name="Dew I."/>
            <person name="Evans C.A."/>
            <person name="Flanigan M."/>
            <person name="Grundschober-Freimoser A."/>
            <person name="Friedli L."/>
            <person name="Gu Z."/>
            <person name="Guan P."/>
            <person name="Guigo R."/>
            <person name="Hillenmeyer M.E."/>
            <person name="Hladun S.L."/>
            <person name="Hogan J.R."/>
            <person name="Hong Y.S."/>
            <person name="Hoover J."/>
            <person name="Jaillon O."/>
            <person name="Ke Z."/>
            <person name="Kodira C."/>
            <person name="Kokoza E."/>
            <person name="Koutsos A."/>
            <person name="Letunic I."/>
            <person name="Levitsky A."/>
            <person name="Liang Y."/>
            <person name="Lin J.J."/>
            <person name="Lobo N.F."/>
            <person name="Lopez J.R."/>
            <person name="Malek J.A."/>
            <person name="McIntosh T.C."/>
            <person name="Meister S."/>
            <person name="Miller J."/>
            <person name="Mobarry C."/>
            <person name="Mongin E."/>
            <person name="Murphy S.D."/>
            <person name="O'Brochta D.A."/>
            <person name="Pfannkoch C."/>
            <person name="Qi R."/>
            <person name="Regier M.A."/>
            <person name="Remington K."/>
            <person name="Shao H."/>
            <person name="Sharakhova M.V."/>
            <person name="Sitter C.D."/>
            <person name="Shetty J."/>
            <person name="Smith T.J."/>
            <person name="Strong R."/>
            <person name="Sun J."/>
            <person name="Thomasova D."/>
            <person name="Ton L.Q."/>
            <person name="Topalis P."/>
            <person name="Tu Z."/>
            <person name="Unger M.F."/>
            <person name="Walenz B."/>
            <person name="Wang A."/>
            <person name="Wang J."/>
            <person name="Wang M."/>
            <person name="Wang X."/>
            <person name="Woodford K.J."/>
            <person name="Wortman J.R."/>
            <person name="Wu M."/>
            <person name="Yao A."/>
            <person name="Zdobnov E.M."/>
            <person name="Zhang H."/>
            <person name="Zhao Q."/>
            <person name="Zhao S."/>
            <person name="Zhu S.C."/>
            <person name="Zhimulev I."/>
            <person name="Coluzzi M."/>
            <person name="della Torre A."/>
            <person name="Roth C.W."/>
            <person name="Louis C."/>
            <person name="Kalush F."/>
            <person name="Mural R.J."/>
            <person name="Myers E.W."/>
            <person name="Adams M.D."/>
            <person name="Smith H.O."/>
            <person name="Broder S."/>
            <person name="Gardner M.J."/>
            <person name="Fraser C.M."/>
            <person name="Birney E."/>
            <person name="Bork P."/>
            <person name="Brey P.T."/>
            <person name="Venter J.C."/>
            <person name="Weissenbach J."/>
            <person name="Kafatos F.C."/>
            <person name="Collins F.H."/>
            <person name="Hoffman S.L."/>
        </authorList>
    </citation>
    <scope>NUCLEOTIDE SEQUENCE [LARGE SCALE GENOMIC DNA]</scope>
    <source>
        <strain evidence="2">PEST</strain>
    </source>
</reference>
<evidence type="ECO:0000313" key="2">
    <source>
        <dbReference type="EMBL" id="EAU76068.1"/>
    </source>
</evidence>
<proteinExistence type="predicted"/>
<sequence>MIAGCNPRRTGDGRRANPFRFSRANFLHPMRNGQLPQRMPFRRHQRGDEPHTDECK</sequence>
<name>A0NFX9_ANOGA</name>
<dbReference type="PaxDb" id="7165-AGAP009963-PA"/>
<gene>
    <name evidence="2" type="ORF">AgaP_AGAP009963</name>
</gene>
<feature type="region of interest" description="Disordered" evidence="1">
    <location>
        <begin position="1"/>
        <end position="56"/>
    </location>
</feature>
<reference evidence="2" key="5">
    <citation type="submission" date="2011-05" db="EMBL/GenBank/DDBJ databases">
        <authorList>
            <consortium name="VectorBase"/>
        </authorList>
    </citation>
    <scope>NUCLEOTIDE SEQUENCE</scope>
    <source>
        <strain evidence="2">PEST</strain>
    </source>
</reference>
<reference evidence="2" key="4">
    <citation type="journal article" date="2007" name="Genome Biol.">
        <title>Update of the Anopheles gambiae PEST genome assembly.</title>
        <authorList>
            <person name="Sharakhova M.V."/>
            <person name="Hammond M.P."/>
            <person name="Lobo N.F."/>
            <person name="Krzywinski J."/>
            <person name="Unger M.F."/>
            <person name="Hillenmeyer M.E."/>
            <person name="Bruggner R.V."/>
            <person name="Birney E."/>
            <person name="Collins F.H."/>
        </authorList>
    </citation>
    <scope>NUCLEOTIDE SEQUENCE</scope>
    <source>
        <strain evidence="2">PEST</strain>
    </source>
</reference>
<evidence type="ECO:0000256" key="1">
    <source>
        <dbReference type="SAM" id="MobiDB-lite"/>
    </source>
</evidence>
<dbReference type="AlphaFoldDB" id="A0NFX9"/>
<organism evidence="2">
    <name type="scientific">Anopheles gambiae</name>
    <name type="common">African malaria mosquito</name>
    <dbReference type="NCBI Taxonomy" id="7165"/>
    <lineage>
        <taxon>Eukaryota</taxon>
        <taxon>Metazoa</taxon>
        <taxon>Ecdysozoa</taxon>
        <taxon>Arthropoda</taxon>
        <taxon>Hexapoda</taxon>
        <taxon>Insecta</taxon>
        <taxon>Pterygota</taxon>
        <taxon>Neoptera</taxon>
        <taxon>Endopterygota</taxon>
        <taxon>Diptera</taxon>
        <taxon>Nematocera</taxon>
        <taxon>Culicoidea</taxon>
        <taxon>Culicidae</taxon>
        <taxon>Anophelinae</taxon>
        <taxon>Anopheles</taxon>
    </lineage>
</organism>